<reference evidence="1 2" key="1">
    <citation type="submission" date="2015-01" db="EMBL/GenBank/DDBJ databases">
        <title>Vibrio sp. C94 JCM 19241 whole genome shotgun sequence.</title>
        <authorList>
            <person name="Sawabe T."/>
            <person name="Meirelles P."/>
            <person name="Feng G."/>
            <person name="Sayaka M."/>
            <person name="Hattori M."/>
            <person name="Ohkuma M."/>
        </authorList>
    </citation>
    <scope>NUCLEOTIDE SEQUENCE [LARGE SCALE GENOMIC DNA]</scope>
    <source>
        <strain evidence="2">JCM 19241</strain>
    </source>
</reference>
<sequence length="59" mass="6903">MSLLLAKRASLNVTSGHDLKLLVSDKSSVEDMVRYFERHQWHTQLEHTSDCYQLTIIKE</sequence>
<name>A0A0B8Q0Q2_9VIBR</name>
<dbReference type="Gene3D" id="3.30.110.40">
    <property type="entry name" value="TusA-like domain"/>
    <property type="match status" value="1"/>
</dbReference>
<protein>
    <submittedName>
        <fullName evidence="1">Uncharacterized protein</fullName>
    </submittedName>
</protein>
<organism evidence="1 2">
    <name type="scientific">Vibrio ishigakensis</name>
    <dbReference type="NCBI Taxonomy" id="1481914"/>
    <lineage>
        <taxon>Bacteria</taxon>
        <taxon>Pseudomonadati</taxon>
        <taxon>Pseudomonadota</taxon>
        <taxon>Gammaproteobacteria</taxon>
        <taxon>Vibrionales</taxon>
        <taxon>Vibrionaceae</taxon>
        <taxon>Vibrio</taxon>
    </lineage>
</organism>
<evidence type="ECO:0000313" key="2">
    <source>
        <dbReference type="Proteomes" id="UP000031666"/>
    </source>
</evidence>
<dbReference type="AlphaFoldDB" id="A0A0B8Q0Q2"/>
<gene>
    <name evidence="1" type="ORF">JCM19241_2545</name>
</gene>
<dbReference type="EMBL" id="BBSC01000001">
    <property type="protein sequence ID" value="GAM73090.1"/>
    <property type="molecule type" value="Genomic_DNA"/>
</dbReference>
<dbReference type="Proteomes" id="UP000031666">
    <property type="component" value="Unassembled WGS sequence"/>
</dbReference>
<comment type="caution">
    <text evidence="1">The sequence shown here is derived from an EMBL/GenBank/DDBJ whole genome shotgun (WGS) entry which is preliminary data.</text>
</comment>
<reference evidence="1 2" key="2">
    <citation type="submission" date="2015-01" db="EMBL/GenBank/DDBJ databases">
        <authorList>
            <consortium name="NBRP consortium"/>
            <person name="Sawabe T."/>
            <person name="Meirelles P."/>
            <person name="Feng G."/>
            <person name="Sayaka M."/>
            <person name="Hattori M."/>
            <person name="Ohkuma M."/>
        </authorList>
    </citation>
    <scope>NUCLEOTIDE SEQUENCE [LARGE SCALE GENOMIC DNA]</scope>
    <source>
        <strain evidence="2">JCM 19241</strain>
    </source>
</reference>
<accession>A0A0B8Q0Q2</accession>
<evidence type="ECO:0000313" key="1">
    <source>
        <dbReference type="EMBL" id="GAM73090.1"/>
    </source>
</evidence>
<proteinExistence type="predicted"/>
<dbReference type="STRING" id="1481914.JCM19241_2545"/>
<dbReference type="InterPro" id="IPR036868">
    <property type="entry name" value="TusA-like_sf"/>
</dbReference>